<comment type="cofactor">
    <cofactor evidence="1">
        <name>heme</name>
        <dbReference type="ChEBI" id="CHEBI:30413"/>
    </cofactor>
</comment>
<comment type="similarity">
    <text evidence="3">Belongs to the cytochrome P450 family.</text>
</comment>
<evidence type="ECO:0000313" key="10">
    <source>
        <dbReference type="EMBL" id="EFJ13119.1"/>
    </source>
</evidence>
<dbReference type="InParanoid" id="D8SRC8"/>
<dbReference type="KEGG" id="smo:SELMODRAFT_424897"/>
<comment type="subcellular location">
    <subcellularLocation>
        <location evidence="2">Membrane</location>
    </subcellularLocation>
</comment>
<name>D8SRC8_SELML</name>
<evidence type="ECO:0000256" key="5">
    <source>
        <dbReference type="ARBA" id="ARBA00022723"/>
    </source>
</evidence>
<gene>
    <name evidence="10" type="ORF">SELMODRAFT_424897</name>
</gene>
<keyword evidence="6" id="KW-0560">Oxidoreductase</keyword>
<protein>
    <submittedName>
        <fullName evidence="10">Uncharacterized protein</fullName>
    </submittedName>
</protein>
<organism evidence="11">
    <name type="scientific">Selaginella moellendorffii</name>
    <name type="common">Spikemoss</name>
    <dbReference type="NCBI Taxonomy" id="88036"/>
    <lineage>
        <taxon>Eukaryota</taxon>
        <taxon>Viridiplantae</taxon>
        <taxon>Streptophyta</taxon>
        <taxon>Embryophyta</taxon>
        <taxon>Tracheophyta</taxon>
        <taxon>Lycopodiopsida</taxon>
        <taxon>Selaginellales</taxon>
        <taxon>Selaginellaceae</taxon>
        <taxon>Selaginella</taxon>
    </lineage>
</organism>
<evidence type="ECO:0000256" key="7">
    <source>
        <dbReference type="ARBA" id="ARBA00023004"/>
    </source>
</evidence>
<evidence type="ECO:0000256" key="1">
    <source>
        <dbReference type="ARBA" id="ARBA00001971"/>
    </source>
</evidence>
<keyword evidence="4" id="KW-0349">Heme</keyword>
<dbReference type="PANTHER" id="PTHR47943">
    <property type="entry name" value="CYTOCHROME P450 93A3-LIKE"/>
    <property type="match status" value="1"/>
</dbReference>
<accession>D8SRC8</accession>
<keyword evidence="5" id="KW-0479">Metal-binding</keyword>
<keyword evidence="11" id="KW-1185">Reference proteome</keyword>
<evidence type="ECO:0000256" key="8">
    <source>
        <dbReference type="ARBA" id="ARBA00023033"/>
    </source>
</evidence>
<dbReference type="GO" id="GO:0004497">
    <property type="term" value="F:monooxygenase activity"/>
    <property type="evidence" value="ECO:0007669"/>
    <property type="project" value="UniProtKB-KW"/>
</dbReference>
<evidence type="ECO:0000256" key="2">
    <source>
        <dbReference type="ARBA" id="ARBA00004370"/>
    </source>
</evidence>
<dbReference type="eggNOG" id="KOG0156">
    <property type="taxonomic scope" value="Eukaryota"/>
</dbReference>
<dbReference type="AlphaFoldDB" id="D8SRC8"/>
<dbReference type="Pfam" id="PF00067">
    <property type="entry name" value="p450"/>
    <property type="match status" value="1"/>
</dbReference>
<dbReference type="GO" id="GO:0020037">
    <property type="term" value="F:heme binding"/>
    <property type="evidence" value="ECO:0007669"/>
    <property type="project" value="InterPro"/>
</dbReference>
<keyword evidence="8" id="KW-0503">Monooxygenase</keyword>
<dbReference type="InterPro" id="IPR001128">
    <property type="entry name" value="Cyt_P450"/>
</dbReference>
<keyword evidence="7" id="KW-0408">Iron</keyword>
<evidence type="ECO:0000256" key="6">
    <source>
        <dbReference type="ARBA" id="ARBA00023002"/>
    </source>
</evidence>
<proteinExistence type="inferred from homology"/>
<dbReference type="Proteomes" id="UP000001514">
    <property type="component" value="Unassembled WGS sequence"/>
</dbReference>
<dbReference type="Gramene" id="EFJ13119">
    <property type="protein sequence ID" value="EFJ13119"/>
    <property type="gene ID" value="SELMODRAFT_424897"/>
</dbReference>
<dbReference type="PANTHER" id="PTHR47943:SF8">
    <property type="entry name" value="CYTOCHROME P450"/>
    <property type="match status" value="1"/>
</dbReference>
<dbReference type="GO" id="GO:0016020">
    <property type="term" value="C:membrane"/>
    <property type="evidence" value="ECO:0007669"/>
    <property type="project" value="UniProtKB-SubCell"/>
</dbReference>
<keyword evidence="9" id="KW-0472">Membrane</keyword>
<evidence type="ECO:0000256" key="4">
    <source>
        <dbReference type="ARBA" id="ARBA00022617"/>
    </source>
</evidence>
<dbReference type="InterPro" id="IPR036396">
    <property type="entry name" value="Cyt_P450_sf"/>
</dbReference>
<reference evidence="10 11" key="1">
    <citation type="journal article" date="2011" name="Science">
        <title>The Selaginella genome identifies genetic changes associated with the evolution of vascular plants.</title>
        <authorList>
            <person name="Banks J.A."/>
            <person name="Nishiyama T."/>
            <person name="Hasebe M."/>
            <person name="Bowman J.L."/>
            <person name="Gribskov M."/>
            <person name="dePamphilis C."/>
            <person name="Albert V.A."/>
            <person name="Aono N."/>
            <person name="Aoyama T."/>
            <person name="Ambrose B.A."/>
            <person name="Ashton N.W."/>
            <person name="Axtell M.J."/>
            <person name="Barker E."/>
            <person name="Barker M.S."/>
            <person name="Bennetzen J.L."/>
            <person name="Bonawitz N.D."/>
            <person name="Chapple C."/>
            <person name="Cheng C."/>
            <person name="Correa L.G."/>
            <person name="Dacre M."/>
            <person name="DeBarry J."/>
            <person name="Dreyer I."/>
            <person name="Elias M."/>
            <person name="Engstrom E.M."/>
            <person name="Estelle M."/>
            <person name="Feng L."/>
            <person name="Finet C."/>
            <person name="Floyd S.K."/>
            <person name="Frommer W.B."/>
            <person name="Fujita T."/>
            <person name="Gramzow L."/>
            <person name="Gutensohn M."/>
            <person name="Harholt J."/>
            <person name="Hattori M."/>
            <person name="Heyl A."/>
            <person name="Hirai T."/>
            <person name="Hiwatashi Y."/>
            <person name="Ishikawa M."/>
            <person name="Iwata M."/>
            <person name="Karol K.G."/>
            <person name="Koehler B."/>
            <person name="Kolukisaoglu U."/>
            <person name="Kubo M."/>
            <person name="Kurata T."/>
            <person name="Lalonde S."/>
            <person name="Li K."/>
            <person name="Li Y."/>
            <person name="Litt A."/>
            <person name="Lyons E."/>
            <person name="Manning G."/>
            <person name="Maruyama T."/>
            <person name="Michael T.P."/>
            <person name="Mikami K."/>
            <person name="Miyazaki S."/>
            <person name="Morinaga S."/>
            <person name="Murata T."/>
            <person name="Mueller-Roeber B."/>
            <person name="Nelson D.R."/>
            <person name="Obara M."/>
            <person name="Oguri Y."/>
            <person name="Olmstead R.G."/>
            <person name="Onodera N."/>
            <person name="Petersen B.L."/>
            <person name="Pils B."/>
            <person name="Prigge M."/>
            <person name="Rensing S.A."/>
            <person name="Riano-Pachon D.M."/>
            <person name="Roberts A.W."/>
            <person name="Sato Y."/>
            <person name="Scheller H.V."/>
            <person name="Schulz B."/>
            <person name="Schulz C."/>
            <person name="Shakirov E.V."/>
            <person name="Shibagaki N."/>
            <person name="Shinohara N."/>
            <person name="Shippen D.E."/>
            <person name="Soerensen I."/>
            <person name="Sotooka R."/>
            <person name="Sugimoto N."/>
            <person name="Sugita M."/>
            <person name="Sumikawa N."/>
            <person name="Tanurdzic M."/>
            <person name="Theissen G."/>
            <person name="Ulvskov P."/>
            <person name="Wakazuki S."/>
            <person name="Weng J.K."/>
            <person name="Willats W.W."/>
            <person name="Wipf D."/>
            <person name="Wolf P.G."/>
            <person name="Yang L."/>
            <person name="Zimmer A.D."/>
            <person name="Zhu Q."/>
            <person name="Mitros T."/>
            <person name="Hellsten U."/>
            <person name="Loque D."/>
            <person name="Otillar R."/>
            <person name="Salamov A."/>
            <person name="Schmutz J."/>
            <person name="Shapiro H."/>
            <person name="Lindquist E."/>
            <person name="Lucas S."/>
            <person name="Rokhsar D."/>
            <person name="Grigoriev I.V."/>
        </authorList>
    </citation>
    <scope>NUCLEOTIDE SEQUENCE [LARGE SCALE GENOMIC DNA]</scope>
</reference>
<dbReference type="SUPFAM" id="SSF48264">
    <property type="entry name" value="Cytochrome P450"/>
    <property type="match status" value="1"/>
</dbReference>
<dbReference type="EMBL" id="GL377635">
    <property type="protein sequence ID" value="EFJ13119.1"/>
    <property type="molecule type" value="Genomic_DNA"/>
</dbReference>
<evidence type="ECO:0000313" key="11">
    <source>
        <dbReference type="Proteomes" id="UP000001514"/>
    </source>
</evidence>
<evidence type="ECO:0000256" key="9">
    <source>
        <dbReference type="ARBA" id="ARBA00023136"/>
    </source>
</evidence>
<evidence type="ECO:0000256" key="3">
    <source>
        <dbReference type="ARBA" id="ARBA00010617"/>
    </source>
</evidence>
<dbReference type="GO" id="GO:0016705">
    <property type="term" value="F:oxidoreductase activity, acting on paired donors, with incorporation or reduction of molecular oxygen"/>
    <property type="evidence" value="ECO:0007669"/>
    <property type="project" value="InterPro"/>
</dbReference>
<dbReference type="HOGENOM" id="CLU_1167577_0_0_1"/>
<dbReference type="GO" id="GO:0005506">
    <property type="term" value="F:iron ion binding"/>
    <property type="evidence" value="ECO:0007669"/>
    <property type="project" value="InterPro"/>
</dbReference>
<dbReference type="Gene3D" id="1.10.630.10">
    <property type="entry name" value="Cytochrome P450"/>
    <property type="match status" value="1"/>
</dbReference>
<sequence length="238" mass="27098">MSSLAQACKDRSVVDLREHLTVFAFNVQTRVLMSKRFLGKNLSGDELEEAKVFKELIDESVKFSLQFHISEFVPSWLKWIDWNIPQAKRVAAKQNEFLQKIIDEHKVNKSRPTMDFMDILLEHRGGDHEVVRATLMNSHVATQEAAPSPWLRSNDSPISSWGCYVMPCVTDAHTMLAAVWMAIMAGYLESISSKDFDSSDLRKNSTHGVMGYIEARDEAKAVEAFASMRHEESFSLRL</sequence>